<comment type="subcellular location">
    <subcellularLocation>
        <location evidence="1">Mitochondrion</location>
    </subcellularLocation>
</comment>
<dbReference type="GeneID" id="70239002"/>
<feature type="compositionally biased region" description="Basic and acidic residues" evidence="3">
    <location>
        <begin position="181"/>
        <end position="192"/>
    </location>
</feature>
<evidence type="ECO:0000256" key="3">
    <source>
        <dbReference type="SAM" id="MobiDB-lite"/>
    </source>
</evidence>
<dbReference type="InterPro" id="IPR014804">
    <property type="entry name" value="Pet20-like"/>
</dbReference>
<keyword evidence="2" id="KW-0496">Mitochondrion</keyword>
<reference evidence="4" key="1">
    <citation type="journal article" date="2021" name="Open Biol.">
        <title>Shared evolutionary footprints suggest mitochondrial oxidative damage underlies multiple complex I losses in fungi.</title>
        <authorList>
            <person name="Schikora-Tamarit M.A."/>
            <person name="Marcet-Houben M."/>
            <person name="Nosek J."/>
            <person name="Gabaldon T."/>
        </authorList>
    </citation>
    <scope>NUCLEOTIDE SEQUENCE</scope>
    <source>
        <strain evidence="4">CBS6075</strain>
    </source>
</reference>
<feature type="compositionally biased region" description="Basic residues" evidence="3">
    <location>
        <begin position="194"/>
        <end position="209"/>
    </location>
</feature>
<reference evidence="4" key="2">
    <citation type="submission" date="2021-01" db="EMBL/GenBank/DDBJ databases">
        <authorList>
            <person name="Schikora-Tamarit M.A."/>
        </authorList>
    </citation>
    <scope>NUCLEOTIDE SEQUENCE</scope>
    <source>
        <strain evidence="4">CBS6075</strain>
    </source>
</reference>
<name>A0A9P8NVL4_9ASCO</name>
<proteinExistence type="predicted"/>
<evidence type="ECO:0000313" key="5">
    <source>
        <dbReference type="Proteomes" id="UP000769157"/>
    </source>
</evidence>
<feature type="region of interest" description="Disordered" evidence="3">
    <location>
        <begin position="156"/>
        <end position="209"/>
    </location>
</feature>
<feature type="compositionally biased region" description="Basic and acidic residues" evidence="3">
    <location>
        <begin position="157"/>
        <end position="167"/>
    </location>
</feature>
<dbReference type="Pfam" id="PF08692">
    <property type="entry name" value="Pet20"/>
    <property type="match status" value="1"/>
</dbReference>
<sequence>MSILRFVTRSTNPTNRWWANGHKAASFYRYQSSQTPGRTANKKKMSVLEQKKQVQTMKTDTDAKDSRDERENNKTNLPSSKKIRKGFSSLAKVPSTEALNPEEILLDTFFQGYKPLTLPLRPPTKKRQTVLYLDVEESLQFFGNALEEYSSISKAHTGAEDVNKSKYEFSNTSFNSEEDVGDKYTKRSEISKNNKGRKRTGKESMKKKK</sequence>
<evidence type="ECO:0000256" key="1">
    <source>
        <dbReference type="ARBA" id="ARBA00004173"/>
    </source>
</evidence>
<protein>
    <submittedName>
        <fullName evidence="4">Uncharacterized protein</fullName>
    </submittedName>
</protein>
<gene>
    <name evidence="4" type="ORF">OGAPHI_007038</name>
</gene>
<dbReference type="OrthoDB" id="3991203at2759"/>
<accession>A0A9P8NVL4</accession>
<dbReference type="EMBL" id="JAEUBE010000504">
    <property type="protein sequence ID" value="KAH3660452.1"/>
    <property type="molecule type" value="Genomic_DNA"/>
</dbReference>
<evidence type="ECO:0000256" key="2">
    <source>
        <dbReference type="ARBA" id="ARBA00023128"/>
    </source>
</evidence>
<organism evidence="4 5">
    <name type="scientific">Ogataea philodendri</name>
    <dbReference type="NCBI Taxonomy" id="1378263"/>
    <lineage>
        <taxon>Eukaryota</taxon>
        <taxon>Fungi</taxon>
        <taxon>Dikarya</taxon>
        <taxon>Ascomycota</taxon>
        <taxon>Saccharomycotina</taxon>
        <taxon>Pichiomycetes</taxon>
        <taxon>Pichiales</taxon>
        <taxon>Pichiaceae</taxon>
        <taxon>Ogataea</taxon>
    </lineage>
</organism>
<comment type="caution">
    <text evidence="4">The sequence shown here is derived from an EMBL/GenBank/DDBJ whole genome shotgun (WGS) entry which is preliminary data.</text>
</comment>
<feature type="region of interest" description="Disordered" evidence="3">
    <location>
        <begin position="33"/>
        <end position="82"/>
    </location>
</feature>
<dbReference type="AlphaFoldDB" id="A0A9P8NVL4"/>
<dbReference type="GO" id="GO:0005739">
    <property type="term" value="C:mitochondrion"/>
    <property type="evidence" value="ECO:0007669"/>
    <property type="project" value="UniProtKB-SubCell"/>
</dbReference>
<evidence type="ECO:0000313" key="4">
    <source>
        <dbReference type="EMBL" id="KAH3660452.1"/>
    </source>
</evidence>
<feature type="compositionally biased region" description="Basic and acidic residues" evidence="3">
    <location>
        <begin position="59"/>
        <end position="73"/>
    </location>
</feature>
<dbReference type="Proteomes" id="UP000769157">
    <property type="component" value="Unassembled WGS sequence"/>
</dbReference>
<dbReference type="RefSeq" id="XP_046058155.1">
    <property type="nucleotide sequence ID" value="XM_046208390.1"/>
</dbReference>
<keyword evidence="5" id="KW-1185">Reference proteome</keyword>